<organism evidence="2 3">
    <name type="scientific">Acidovorax delafieldii 2AN</name>
    <dbReference type="NCBI Taxonomy" id="573060"/>
    <lineage>
        <taxon>Bacteria</taxon>
        <taxon>Pseudomonadati</taxon>
        <taxon>Pseudomonadota</taxon>
        <taxon>Betaproteobacteria</taxon>
        <taxon>Burkholderiales</taxon>
        <taxon>Comamonadaceae</taxon>
        <taxon>Acidovorax</taxon>
    </lineage>
</organism>
<accession>C5T3Q7</accession>
<dbReference type="CDD" id="cd06661">
    <property type="entry name" value="GGCT_like"/>
    <property type="match status" value="1"/>
</dbReference>
<name>C5T3Q7_ACIDE</name>
<dbReference type="Gene3D" id="3.10.490.10">
    <property type="entry name" value="Gamma-glutamyl cyclotransferase-like"/>
    <property type="match status" value="1"/>
</dbReference>
<evidence type="ECO:0000313" key="3">
    <source>
        <dbReference type="Proteomes" id="UP000003856"/>
    </source>
</evidence>
<sequence length="134" mass="14878">MPYETEGQQPARHVFVYGTLRRGGCNDITRLQPSPQWLGCAVVRGTLFHLGRYPGLLLLGPDTVVGEVYAITAALEARLDAIEGIRPGPEDEYHKREVDVELRGRTLRCLIYEINPACIGPASRIAHGDWLRVA</sequence>
<dbReference type="RefSeq" id="WP_005795129.1">
    <property type="nucleotide sequence ID" value="NZ_ACQT01000035.1"/>
</dbReference>
<feature type="domain" description="Gamma-glutamylcyclotransferase AIG2-like" evidence="1">
    <location>
        <begin position="14"/>
        <end position="131"/>
    </location>
</feature>
<evidence type="ECO:0000313" key="2">
    <source>
        <dbReference type="EMBL" id="EER60875.1"/>
    </source>
</evidence>
<evidence type="ECO:0000259" key="1">
    <source>
        <dbReference type="Pfam" id="PF06094"/>
    </source>
</evidence>
<protein>
    <submittedName>
        <fullName evidence="2">AIG2 family protein</fullName>
    </submittedName>
</protein>
<proteinExistence type="predicted"/>
<dbReference type="PATRIC" id="fig|573060.9.peg.3602"/>
<dbReference type="InterPro" id="IPR009288">
    <property type="entry name" value="AIG2-like_dom"/>
</dbReference>
<dbReference type="AlphaFoldDB" id="C5T3Q7"/>
<dbReference type="Proteomes" id="UP000003856">
    <property type="component" value="Unassembled WGS sequence"/>
</dbReference>
<dbReference type="InterPro" id="IPR036568">
    <property type="entry name" value="GGCT-like_sf"/>
</dbReference>
<dbReference type="Pfam" id="PF06094">
    <property type="entry name" value="GGACT"/>
    <property type="match status" value="1"/>
</dbReference>
<dbReference type="SUPFAM" id="SSF110857">
    <property type="entry name" value="Gamma-glutamyl cyclotransferase-like"/>
    <property type="match status" value="1"/>
</dbReference>
<dbReference type="InterPro" id="IPR013024">
    <property type="entry name" value="GGCT-like"/>
</dbReference>
<reference evidence="2 3" key="1">
    <citation type="submission" date="2009-05" db="EMBL/GenBank/DDBJ databases">
        <title>The draft genome of Acidovorax delafieldii 2AN.</title>
        <authorList>
            <consortium name="US DOE Joint Genome Institute (JGI-PGF)"/>
            <person name="Lucas S."/>
            <person name="Copeland A."/>
            <person name="Lapidus A."/>
            <person name="Glavina del Rio T."/>
            <person name="Tice H."/>
            <person name="Bruce D."/>
            <person name="Goodwin L."/>
            <person name="Pitluck S."/>
            <person name="Larimer F."/>
            <person name="Land M.L."/>
            <person name="Hauser L."/>
            <person name="Shelobolina E.S."/>
            <person name="Picardal F."/>
            <person name="Roden E."/>
            <person name="Emerson D."/>
        </authorList>
    </citation>
    <scope>NUCLEOTIDE SEQUENCE [LARGE SCALE GENOMIC DNA]</scope>
    <source>
        <strain evidence="2 3">2AN</strain>
    </source>
</reference>
<keyword evidence="3" id="KW-1185">Reference proteome</keyword>
<comment type="caution">
    <text evidence="2">The sequence shown here is derived from an EMBL/GenBank/DDBJ whole genome shotgun (WGS) entry which is preliminary data.</text>
</comment>
<dbReference type="EMBL" id="ACQT01000035">
    <property type="protein sequence ID" value="EER60875.1"/>
    <property type="molecule type" value="Genomic_DNA"/>
</dbReference>
<gene>
    <name evidence="2" type="ORF">AcdelDRAFT_1537</name>
</gene>
<dbReference type="OrthoDB" id="8538589at2"/>